<organism evidence="3 4">
    <name type="scientific">Pyricularia oryzae</name>
    <name type="common">Rice blast fungus</name>
    <name type="synonym">Magnaporthe oryzae</name>
    <dbReference type="NCBI Taxonomy" id="318829"/>
    <lineage>
        <taxon>Eukaryota</taxon>
        <taxon>Fungi</taxon>
        <taxon>Dikarya</taxon>
        <taxon>Ascomycota</taxon>
        <taxon>Pezizomycotina</taxon>
        <taxon>Sordariomycetes</taxon>
        <taxon>Sordariomycetidae</taxon>
        <taxon>Magnaporthales</taxon>
        <taxon>Pyriculariaceae</taxon>
        <taxon>Pyricularia</taxon>
    </lineage>
</organism>
<proteinExistence type="predicted"/>
<feature type="chain" id="PRO_5020508315" description="Alpha-1,3-mannosyltransferase" evidence="2">
    <location>
        <begin position="32"/>
        <end position="183"/>
    </location>
</feature>
<evidence type="ECO:0000313" key="3">
    <source>
        <dbReference type="EMBL" id="QBZ56345.1"/>
    </source>
</evidence>
<evidence type="ECO:0008006" key="5">
    <source>
        <dbReference type="Google" id="ProtNLM"/>
    </source>
</evidence>
<protein>
    <recommendedName>
        <fullName evidence="5">Alpha-1,3-mannosyltransferase</fullName>
    </recommendedName>
</protein>
<gene>
    <name evidence="3" type="ORF">PoMZ_01251</name>
</gene>
<evidence type="ECO:0000256" key="2">
    <source>
        <dbReference type="SAM" id="SignalP"/>
    </source>
</evidence>
<feature type="region of interest" description="Disordered" evidence="1">
    <location>
        <begin position="83"/>
        <end position="103"/>
    </location>
</feature>
<dbReference type="GO" id="GO:0033617">
    <property type="term" value="P:mitochondrial respiratory chain complex IV assembly"/>
    <property type="evidence" value="ECO:0007669"/>
    <property type="project" value="TreeGrafter"/>
</dbReference>
<dbReference type="AlphaFoldDB" id="A0A4V1C5G9"/>
<evidence type="ECO:0000256" key="1">
    <source>
        <dbReference type="SAM" id="MobiDB-lite"/>
    </source>
</evidence>
<dbReference type="Proteomes" id="UP000294847">
    <property type="component" value="Chromosome 2"/>
</dbReference>
<feature type="signal peptide" evidence="2">
    <location>
        <begin position="1"/>
        <end position="31"/>
    </location>
</feature>
<accession>A0A4V1C5G9</accession>
<dbReference type="GO" id="GO:0005759">
    <property type="term" value="C:mitochondrial matrix"/>
    <property type="evidence" value="ECO:0007669"/>
    <property type="project" value="TreeGrafter"/>
</dbReference>
<sequence>MAPPHLHPRSRMTSSLFATTVVASFFVVALPHVLPCPAPRRVFADGDMETMIDANGRTLRRRRRIPLDPEVKDGIVQFDAMSSPIDSTESESESNTGRACPIPKPGGKVGELLGFTRKQPPSQDENKTQVDRGASTAVGTIKDQSGRHIEKEMRRLPMACHVKSSLMIVGPMIAILAESCRSG</sequence>
<evidence type="ECO:0000313" key="4">
    <source>
        <dbReference type="Proteomes" id="UP000294847"/>
    </source>
</evidence>
<dbReference type="PANTHER" id="PTHR40020:SF1">
    <property type="entry name" value="CYTOCHROME C OXIDASE ASSEMBLY FACTOR 2"/>
    <property type="match status" value="1"/>
</dbReference>
<keyword evidence="2" id="KW-0732">Signal</keyword>
<dbReference type="PANTHER" id="PTHR40020">
    <property type="entry name" value="CYTOCHROME C OXIDASE ASSEMBLY FACTOR 2"/>
    <property type="match status" value="1"/>
</dbReference>
<name>A0A4V1C5G9_PYROR</name>
<reference evidence="3 4" key="1">
    <citation type="journal article" date="2019" name="Mol. Biol. Evol.">
        <title>Blast fungal genomes show frequent chromosomal changes, gene gains and losses, and effector gene turnover.</title>
        <authorList>
            <person name="Gomez Luciano L.B."/>
            <person name="Jason Tsai I."/>
            <person name="Chuma I."/>
            <person name="Tosa Y."/>
            <person name="Chen Y.H."/>
            <person name="Li J.Y."/>
            <person name="Li M.Y."/>
            <person name="Jade Lu M.Y."/>
            <person name="Nakayashiki H."/>
            <person name="Li W.H."/>
        </authorList>
    </citation>
    <scope>NUCLEOTIDE SEQUENCE [LARGE SCALE GENOMIC DNA]</scope>
    <source>
        <strain evidence="3">MZ5-1-6</strain>
    </source>
</reference>
<dbReference type="EMBL" id="CP034205">
    <property type="protein sequence ID" value="QBZ56345.1"/>
    <property type="molecule type" value="Genomic_DNA"/>
</dbReference>